<sequence>MSRLGGGVAIRVAHLTCGLALFGCQLMGCQPVATPPPPAPAPPPRVVQRPVEPPPVVPEAVPEPPPPPAPPPAAPPSPPRMAPPTIRWHERLAEEVIHRRQRGMHFRVIYFQAPLEVTTRVAIKDKYGNELFFAARRLEALGSFAGIDEFVPNATHQGGPYAIKVEYHDPDEKSWSDAVSYEFLPKP</sequence>
<name>A0A7C4LKY7_9PLAN</name>
<proteinExistence type="predicted"/>
<feature type="region of interest" description="Disordered" evidence="1">
    <location>
        <begin position="36"/>
        <end position="83"/>
    </location>
</feature>
<feature type="compositionally biased region" description="Pro residues" evidence="1">
    <location>
        <begin position="36"/>
        <end position="82"/>
    </location>
</feature>
<evidence type="ECO:0000256" key="1">
    <source>
        <dbReference type="SAM" id="MobiDB-lite"/>
    </source>
</evidence>
<dbReference type="InterPro" id="IPR003882">
    <property type="entry name" value="Pistil_extensin"/>
</dbReference>
<organism evidence="2">
    <name type="scientific">Schlesneria paludicola</name>
    <dbReference type="NCBI Taxonomy" id="360056"/>
    <lineage>
        <taxon>Bacteria</taxon>
        <taxon>Pseudomonadati</taxon>
        <taxon>Planctomycetota</taxon>
        <taxon>Planctomycetia</taxon>
        <taxon>Planctomycetales</taxon>
        <taxon>Planctomycetaceae</taxon>
        <taxon>Schlesneria</taxon>
    </lineage>
</organism>
<dbReference type="EMBL" id="DSVQ01000007">
    <property type="protein sequence ID" value="HGT38418.1"/>
    <property type="molecule type" value="Genomic_DNA"/>
</dbReference>
<dbReference type="PRINTS" id="PR01218">
    <property type="entry name" value="PSTLEXTENSIN"/>
</dbReference>
<evidence type="ECO:0000313" key="2">
    <source>
        <dbReference type="EMBL" id="HGT38418.1"/>
    </source>
</evidence>
<reference evidence="2" key="1">
    <citation type="journal article" date="2020" name="mSystems">
        <title>Genome- and Community-Level Interaction Insights into Carbon Utilization and Element Cycling Functions of Hydrothermarchaeota in Hydrothermal Sediment.</title>
        <authorList>
            <person name="Zhou Z."/>
            <person name="Liu Y."/>
            <person name="Xu W."/>
            <person name="Pan J."/>
            <person name="Luo Z.H."/>
            <person name="Li M."/>
        </authorList>
    </citation>
    <scope>NUCLEOTIDE SEQUENCE [LARGE SCALE GENOMIC DNA]</scope>
    <source>
        <strain evidence="2">SpSt-508</strain>
    </source>
</reference>
<dbReference type="AlphaFoldDB" id="A0A7C4LKY7"/>
<gene>
    <name evidence="2" type="ORF">ENS64_04040</name>
</gene>
<dbReference type="PROSITE" id="PS51257">
    <property type="entry name" value="PROKAR_LIPOPROTEIN"/>
    <property type="match status" value="1"/>
</dbReference>
<accession>A0A7C4LKY7</accession>
<comment type="caution">
    <text evidence="2">The sequence shown here is derived from an EMBL/GenBank/DDBJ whole genome shotgun (WGS) entry which is preliminary data.</text>
</comment>
<protein>
    <submittedName>
        <fullName evidence="2">Uncharacterized protein</fullName>
    </submittedName>
</protein>